<dbReference type="InterPro" id="IPR008183">
    <property type="entry name" value="Aldose_1/G6P_1-epimerase"/>
</dbReference>
<dbReference type="InterPro" id="IPR015443">
    <property type="entry name" value="Aldose_1-epimerase"/>
</dbReference>
<dbReference type="CDD" id="cd09019">
    <property type="entry name" value="galactose_mutarotase_like"/>
    <property type="match status" value="1"/>
</dbReference>
<dbReference type="RefSeq" id="WP_265963934.1">
    <property type="nucleotide sequence ID" value="NZ_JAPEVI010000003.1"/>
</dbReference>
<evidence type="ECO:0000256" key="4">
    <source>
        <dbReference type="ARBA" id="ARBA00023277"/>
    </source>
</evidence>
<evidence type="ECO:0000313" key="6">
    <source>
        <dbReference type="EMBL" id="MCX2724152.1"/>
    </source>
</evidence>
<keyword evidence="4 5" id="KW-0119">Carbohydrate metabolism</keyword>
<dbReference type="InterPro" id="IPR011013">
    <property type="entry name" value="Gal_mutarotase_sf_dom"/>
</dbReference>
<evidence type="ECO:0000256" key="2">
    <source>
        <dbReference type="ARBA" id="ARBA00006206"/>
    </source>
</evidence>
<dbReference type="Pfam" id="PF01263">
    <property type="entry name" value="Aldose_epim"/>
    <property type="match status" value="1"/>
</dbReference>
<organism evidence="6 7">
    <name type="scientific">Roseibium salinum</name>
    <dbReference type="NCBI Taxonomy" id="1604349"/>
    <lineage>
        <taxon>Bacteria</taxon>
        <taxon>Pseudomonadati</taxon>
        <taxon>Pseudomonadota</taxon>
        <taxon>Alphaproteobacteria</taxon>
        <taxon>Hyphomicrobiales</taxon>
        <taxon>Stappiaceae</taxon>
        <taxon>Roseibium</taxon>
    </lineage>
</organism>
<proteinExistence type="inferred from homology"/>
<reference evidence="6 7" key="1">
    <citation type="journal article" date="2016" name="Int. J. Syst. Evol. Microbiol.">
        <title>Labrenzia salina sp. nov., isolated from the rhizosphere of the halophyte Arthrocnemum macrostachyum.</title>
        <authorList>
            <person name="Camacho M."/>
            <person name="Redondo-Gomez S."/>
            <person name="Rodriguez-Llorente I."/>
            <person name="Rohde M."/>
            <person name="Sproer C."/>
            <person name="Schumann P."/>
            <person name="Klenk H.P."/>
            <person name="Montero-Calasanz M.D.C."/>
        </authorList>
    </citation>
    <scope>NUCLEOTIDE SEQUENCE [LARGE SCALE GENOMIC DNA]</scope>
    <source>
        <strain evidence="6 7">DSM 29163</strain>
    </source>
</reference>
<dbReference type="Proteomes" id="UP001300261">
    <property type="component" value="Unassembled WGS sequence"/>
</dbReference>
<accession>A0ABT3R4F9</accession>
<gene>
    <name evidence="6" type="ORF">ON753_17515</name>
</gene>
<dbReference type="EC" id="5.1.3.3" evidence="5"/>
<comment type="catalytic activity">
    <reaction evidence="5">
        <text>alpha-D-glucose = beta-D-glucose</text>
        <dbReference type="Rhea" id="RHEA:10264"/>
        <dbReference type="ChEBI" id="CHEBI:15903"/>
        <dbReference type="ChEBI" id="CHEBI:17925"/>
        <dbReference type="EC" id="5.1.3.3"/>
    </reaction>
</comment>
<keyword evidence="3 5" id="KW-0413">Isomerase</keyword>
<dbReference type="PIRSF" id="PIRSF005096">
    <property type="entry name" value="GALM"/>
    <property type="match status" value="1"/>
</dbReference>
<evidence type="ECO:0000256" key="3">
    <source>
        <dbReference type="ARBA" id="ARBA00023235"/>
    </source>
</evidence>
<dbReference type="InterPro" id="IPR014718">
    <property type="entry name" value="GH-type_carb-bd"/>
</dbReference>
<evidence type="ECO:0000313" key="7">
    <source>
        <dbReference type="Proteomes" id="UP001300261"/>
    </source>
</evidence>
<dbReference type="SUPFAM" id="SSF74650">
    <property type="entry name" value="Galactose mutarotase-like"/>
    <property type="match status" value="1"/>
</dbReference>
<evidence type="ECO:0000256" key="1">
    <source>
        <dbReference type="ARBA" id="ARBA00005028"/>
    </source>
</evidence>
<protein>
    <recommendedName>
        <fullName evidence="5">Aldose 1-epimerase</fullName>
        <ecNumber evidence="5">5.1.3.3</ecNumber>
    </recommendedName>
</protein>
<name>A0ABT3R4F9_9HYPH</name>
<dbReference type="NCBIfam" id="NF008277">
    <property type="entry name" value="PRK11055.1"/>
    <property type="match status" value="1"/>
</dbReference>
<keyword evidence="7" id="KW-1185">Reference proteome</keyword>
<comment type="caution">
    <text evidence="6">The sequence shown here is derived from an EMBL/GenBank/DDBJ whole genome shotgun (WGS) entry which is preliminary data.</text>
</comment>
<dbReference type="PANTHER" id="PTHR10091">
    <property type="entry name" value="ALDOSE-1-EPIMERASE"/>
    <property type="match status" value="1"/>
</dbReference>
<comment type="pathway">
    <text evidence="1 5">Carbohydrate metabolism; hexose metabolism.</text>
</comment>
<dbReference type="EMBL" id="JAPEVI010000003">
    <property type="protein sequence ID" value="MCX2724152.1"/>
    <property type="molecule type" value="Genomic_DNA"/>
</dbReference>
<dbReference type="Gene3D" id="2.70.98.10">
    <property type="match status" value="1"/>
</dbReference>
<sequence>MIKEFGVLPDGTAVQEVTLKKGSLEASVLTLGAIIRDLRVDGESVVLGFEDLQSYLNHSSYFGVVAGRCANRTAGGKMTIDGVEYQLDRNERGRNHLHGGSQGFSTRVWEIEQSDKASVLLKLISEDGDMGYPGRVEALVRYSLTGSGALRVKYTATTDKTTPVNMTQHSYFNLGGGSTILDHTLEIAAETYLPVDELLIPTGEIRKVEWTPYDFRNGRKIRRKPGEEDVVYDHNFCLADAPRETPEFAAALEDSNGERRMEVWTTEPGLQFYDAARLAVPVPGLDGKQYGHHAGLCLETQRWPDSVNRSGFTKVLLQPGETYSHVTEYRFS</sequence>
<dbReference type="PANTHER" id="PTHR10091:SF49">
    <property type="entry name" value="ALDOSE 1-EPIMERASE"/>
    <property type="match status" value="1"/>
</dbReference>
<evidence type="ECO:0000256" key="5">
    <source>
        <dbReference type="PIRNR" id="PIRNR005096"/>
    </source>
</evidence>
<comment type="similarity">
    <text evidence="2 5">Belongs to the aldose epimerase family.</text>
</comment>
<dbReference type="InterPro" id="IPR047215">
    <property type="entry name" value="Galactose_mutarotase-like"/>
</dbReference>